<dbReference type="NCBIfam" id="TIGR00689">
    <property type="entry name" value="rpiB_lacA_lacB"/>
    <property type="match status" value="1"/>
</dbReference>
<dbReference type="SUPFAM" id="SSF89623">
    <property type="entry name" value="Ribose/Galactose isomerase RpiB/AlsB"/>
    <property type="match status" value="1"/>
</dbReference>
<dbReference type="RefSeq" id="WP_056950757.1">
    <property type="nucleotide sequence ID" value="NZ_AZEX01000070.1"/>
</dbReference>
<feature type="active site" description="Proton donor" evidence="4">
    <location>
        <position position="98"/>
    </location>
</feature>
<comment type="caution">
    <text evidence="5">The sequence shown here is derived from an EMBL/GenBank/DDBJ whole genome shotgun (WGS) entry which is preliminary data.</text>
</comment>
<proteinExistence type="inferred from homology"/>
<dbReference type="PATRIC" id="fig|1423747.3.peg.401"/>
<dbReference type="GO" id="GO:0005988">
    <property type="term" value="P:lactose metabolic process"/>
    <property type="evidence" value="ECO:0007669"/>
    <property type="project" value="UniProtKB-KW"/>
</dbReference>
<accession>A0A0R1RZB3</accession>
<reference evidence="5 6" key="1">
    <citation type="journal article" date="2015" name="Genome Announc.">
        <title>Expanding the biotechnology potential of lactobacilli through comparative genomics of 213 strains and associated genera.</title>
        <authorList>
            <person name="Sun Z."/>
            <person name="Harris H.M."/>
            <person name="McCann A."/>
            <person name="Guo C."/>
            <person name="Argimon S."/>
            <person name="Zhang W."/>
            <person name="Yang X."/>
            <person name="Jeffery I.B."/>
            <person name="Cooney J.C."/>
            <person name="Kagawa T.F."/>
            <person name="Liu W."/>
            <person name="Song Y."/>
            <person name="Salvetti E."/>
            <person name="Wrobel A."/>
            <person name="Rasinkangas P."/>
            <person name="Parkhill J."/>
            <person name="Rea M.C."/>
            <person name="O'Sullivan O."/>
            <person name="Ritari J."/>
            <person name="Douillard F.P."/>
            <person name="Paul Ross R."/>
            <person name="Yang R."/>
            <person name="Briner A.E."/>
            <person name="Felis G.E."/>
            <person name="de Vos W.M."/>
            <person name="Barrangou R."/>
            <person name="Klaenhammer T.R."/>
            <person name="Caufield P.W."/>
            <person name="Cui Y."/>
            <person name="Zhang H."/>
            <person name="O'Toole P.W."/>
        </authorList>
    </citation>
    <scope>NUCLEOTIDE SEQUENCE [LARGE SCALE GENOMIC DNA]</scope>
    <source>
        <strain evidence="5 6">DSM 14340</strain>
    </source>
</reference>
<dbReference type="OrthoDB" id="1778624at2"/>
<feature type="active site" description="Proton acceptor" evidence="4">
    <location>
        <position position="65"/>
    </location>
</feature>
<evidence type="ECO:0000256" key="3">
    <source>
        <dbReference type="ARBA" id="ARBA00023235"/>
    </source>
</evidence>
<name>A0A0R1RZB3_9LACO</name>
<evidence type="ECO:0000313" key="6">
    <source>
        <dbReference type="Proteomes" id="UP000051264"/>
    </source>
</evidence>
<dbReference type="eggNOG" id="COG0698">
    <property type="taxonomic scope" value="Bacteria"/>
</dbReference>
<sequence length="172" mass="18745">MRIAIGNDHIVTAVKMQISDFLKANGHEVIDVGTHDNTRTHYPMYGLMVADLVRDQKADLGVVLCGTGVGISTAADKNKGVRAALVADPIAAKYAKEHLNANVISFGGAVVGEHLAEEIVRAFVDAKYLAQPADAELIAKIDALEPDNPEQHDNPHFFDRENDLWAQGYYHD</sequence>
<dbReference type="Pfam" id="PF02502">
    <property type="entry name" value="LacAB_rpiB"/>
    <property type="match status" value="1"/>
</dbReference>
<dbReference type="NCBIfam" id="NF004051">
    <property type="entry name" value="PRK05571.1"/>
    <property type="match status" value="1"/>
</dbReference>
<dbReference type="Gene3D" id="3.40.1400.10">
    <property type="entry name" value="Sugar-phosphate isomerase, RpiB/LacA/LacB"/>
    <property type="match status" value="1"/>
</dbReference>
<dbReference type="AlphaFoldDB" id="A0A0R1RZB3"/>
<dbReference type="Proteomes" id="UP000051264">
    <property type="component" value="Unassembled WGS sequence"/>
</dbReference>
<keyword evidence="3 5" id="KW-0413">Isomerase</keyword>
<dbReference type="PIRSF" id="PIRSF005384">
    <property type="entry name" value="RpiB_LacA_B"/>
    <property type="match status" value="1"/>
</dbReference>
<dbReference type="PANTHER" id="PTHR30345">
    <property type="entry name" value="RIBOSE-5-PHOSPHATE ISOMERASE B"/>
    <property type="match status" value="1"/>
</dbReference>
<dbReference type="STRING" id="1423747.FC69_GL000393"/>
<evidence type="ECO:0000256" key="4">
    <source>
        <dbReference type="PIRSR" id="PIRSR005384-1"/>
    </source>
</evidence>
<evidence type="ECO:0000256" key="1">
    <source>
        <dbReference type="ARBA" id="ARBA00008754"/>
    </source>
</evidence>
<organism evidence="5 6">
    <name type="scientific">Latilactobacillus fuchuensis DSM 14340 = JCM 11249</name>
    <dbReference type="NCBI Taxonomy" id="1423747"/>
    <lineage>
        <taxon>Bacteria</taxon>
        <taxon>Bacillati</taxon>
        <taxon>Bacillota</taxon>
        <taxon>Bacilli</taxon>
        <taxon>Lactobacillales</taxon>
        <taxon>Lactobacillaceae</taxon>
        <taxon>Latilactobacillus</taxon>
    </lineage>
</organism>
<dbReference type="GO" id="GO:0009052">
    <property type="term" value="P:pentose-phosphate shunt, non-oxidative branch"/>
    <property type="evidence" value="ECO:0007669"/>
    <property type="project" value="TreeGrafter"/>
</dbReference>
<gene>
    <name evidence="5" type="ORF">FC69_GL000393</name>
</gene>
<dbReference type="GO" id="GO:0004751">
    <property type="term" value="F:ribose-5-phosphate isomerase activity"/>
    <property type="evidence" value="ECO:0007669"/>
    <property type="project" value="TreeGrafter"/>
</dbReference>
<dbReference type="PANTHER" id="PTHR30345:SF0">
    <property type="entry name" value="DNA DAMAGE-REPAIR_TOLERATION PROTEIN DRT102"/>
    <property type="match status" value="1"/>
</dbReference>
<keyword evidence="2" id="KW-0423">Lactose metabolism</keyword>
<dbReference type="InterPro" id="IPR003500">
    <property type="entry name" value="RpiB_LacA_LacB"/>
</dbReference>
<evidence type="ECO:0000256" key="2">
    <source>
        <dbReference type="ARBA" id="ARBA00022736"/>
    </source>
</evidence>
<evidence type="ECO:0000313" key="5">
    <source>
        <dbReference type="EMBL" id="KRL58523.1"/>
    </source>
</evidence>
<dbReference type="InterPro" id="IPR036569">
    <property type="entry name" value="RpiB_LacA_LacB_sf"/>
</dbReference>
<dbReference type="NCBIfam" id="NF006381">
    <property type="entry name" value="PRK08622.1"/>
    <property type="match status" value="1"/>
</dbReference>
<comment type="similarity">
    <text evidence="1">Belongs to the LacAB/RpiB family.</text>
</comment>
<dbReference type="GO" id="GO:0019316">
    <property type="term" value="P:D-allose catabolic process"/>
    <property type="evidence" value="ECO:0007669"/>
    <property type="project" value="TreeGrafter"/>
</dbReference>
<dbReference type="EMBL" id="AZEX01000070">
    <property type="protein sequence ID" value="KRL58523.1"/>
    <property type="molecule type" value="Genomic_DNA"/>
</dbReference>
<protein>
    <submittedName>
        <fullName evidence="5">Galactose-6-phosphate isomerase subunit lacB</fullName>
    </submittedName>
</protein>